<organism evidence="12 13">
    <name type="scientific">Trichuris trichiura</name>
    <name type="common">Whipworm</name>
    <name type="synonym">Trichocephalus trichiurus</name>
    <dbReference type="NCBI Taxonomy" id="36087"/>
    <lineage>
        <taxon>Eukaryota</taxon>
        <taxon>Metazoa</taxon>
        <taxon>Ecdysozoa</taxon>
        <taxon>Nematoda</taxon>
        <taxon>Enoplea</taxon>
        <taxon>Dorylaimia</taxon>
        <taxon>Trichinellida</taxon>
        <taxon>Trichuridae</taxon>
        <taxon>Trichuris</taxon>
    </lineage>
</organism>
<evidence type="ECO:0000259" key="11">
    <source>
        <dbReference type="PROSITE" id="PS51465"/>
    </source>
</evidence>
<feature type="transmembrane region" description="Helical" evidence="9">
    <location>
        <begin position="71"/>
        <end position="91"/>
    </location>
</feature>
<dbReference type="PANTHER" id="PTHR11388:SF76">
    <property type="entry name" value="SOLUTE CARRIER ORGANIC ANION TRANSPORTER FAMILY MEMBER"/>
    <property type="match status" value="1"/>
</dbReference>
<dbReference type="SUPFAM" id="SSF103473">
    <property type="entry name" value="MFS general substrate transporter"/>
    <property type="match status" value="2"/>
</dbReference>
<feature type="transmembrane region" description="Helical" evidence="9">
    <location>
        <begin position="1368"/>
        <end position="1390"/>
    </location>
</feature>
<evidence type="ECO:0000259" key="10">
    <source>
        <dbReference type="PROSITE" id="PS51304"/>
    </source>
</evidence>
<dbReference type="STRING" id="36087.A0A077Z3S5"/>
<feature type="transmembrane region" description="Helical" evidence="9">
    <location>
        <begin position="1602"/>
        <end position="1623"/>
    </location>
</feature>
<feature type="transmembrane region" description="Helical" evidence="9">
    <location>
        <begin position="461"/>
        <end position="482"/>
    </location>
</feature>
<keyword evidence="13" id="KW-1185">Reference proteome</keyword>
<feature type="transmembrane region" description="Helical" evidence="9">
    <location>
        <begin position="6"/>
        <end position="26"/>
    </location>
</feature>
<dbReference type="SUPFAM" id="SSF100895">
    <property type="entry name" value="Kazal-type serine protease inhibitors"/>
    <property type="match status" value="2"/>
</dbReference>
<evidence type="ECO:0000313" key="13">
    <source>
        <dbReference type="Proteomes" id="UP000030665"/>
    </source>
</evidence>
<feature type="transmembrane region" description="Helical" evidence="9">
    <location>
        <begin position="956"/>
        <end position="978"/>
    </location>
</feature>
<proteinExistence type="inferred from homology"/>
<feature type="transmembrane region" description="Helical" evidence="9">
    <location>
        <begin position="103"/>
        <end position="125"/>
    </location>
</feature>
<evidence type="ECO:0000256" key="7">
    <source>
        <dbReference type="ARBA" id="ARBA00023136"/>
    </source>
</evidence>
<dbReference type="InterPro" id="IPR002350">
    <property type="entry name" value="Kazal_dom"/>
</dbReference>
<keyword evidence="3" id="KW-1003">Cell membrane</keyword>
<feature type="transmembrane region" description="Helical" evidence="9">
    <location>
        <begin position="1214"/>
        <end position="1241"/>
    </location>
</feature>
<dbReference type="GO" id="GO:0043252">
    <property type="term" value="P:sodium-independent organic anion transport"/>
    <property type="evidence" value="ECO:0007669"/>
    <property type="project" value="TreeGrafter"/>
</dbReference>
<dbReference type="GO" id="GO:0015347">
    <property type="term" value="F:sodium-independent organic anion transmembrane transporter activity"/>
    <property type="evidence" value="ECO:0007669"/>
    <property type="project" value="TreeGrafter"/>
</dbReference>
<dbReference type="Gene3D" id="1.20.1250.20">
    <property type="entry name" value="MFS general substrate transporter like domains"/>
    <property type="match status" value="3"/>
</dbReference>
<feature type="transmembrane region" description="Helical" evidence="9">
    <location>
        <begin position="1253"/>
        <end position="1279"/>
    </location>
</feature>
<dbReference type="Pfam" id="PF00337">
    <property type="entry name" value="Gal-bind_lectin"/>
    <property type="match status" value="1"/>
</dbReference>
<protein>
    <submittedName>
        <fullName evidence="12">OATP and Gal-bind lectin and Kazal 2 domain conta ining protein</fullName>
    </submittedName>
</protein>
<dbReference type="GO" id="GO:0030246">
    <property type="term" value="F:carbohydrate binding"/>
    <property type="evidence" value="ECO:0007669"/>
    <property type="project" value="UniProtKB-KW"/>
</dbReference>
<dbReference type="AlphaFoldDB" id="A0A077Z3S5"/>
<gene>
    <name evidence="12" type="ORF">TTRE_0000293101</name>
</gene>
<accession>A0A077Z3S5</accession>
<evidence type="ECO:0000256" key="1">
    <source>
        <dbReference type="ARBA" id="ARBA00004651"/>
    </source>
</evidence>
<reference evidence="12" key="2">
    <citation type="submission" date="2014-03" db="EMBL/GenBank/DDBJ databases">
        <title>The whipworm genome and dual-species transcriptomics of an intimate host-pathogen interaction.</title>
        <authorList>
            <person name="Foth B.J."/>
            <person name="Tsai I.J."/>
            <person name="Reid A.J."/>
            <person name="Bancroft A.J."/>
            <person name="Nichol S."/>
            <person name="Tracey A."/>
            <person name="Holroyd N."/>
            <person name="Cotton J.A."/>
            <person name="Stanley E.J."/>
            <person name="Zarowiecki M."/>
            <person name="Liu J.Z."/>
            <person name="Huckvale T."/>
            <person name="Cooper P.J."/>
            <person name="Grencis R.K."/>
            <person name="Berriman M."/>
        </authorList>
    </citation>
    <scope>NUCLEOTIDE SEQUENCE [LARGE SCALE GENOMIC DNA]</scope>
</reference>
<feature type="transmembrane region" description="Helical" evidence="9">
    <location>
        <begin position="1566"/>
        <end position="1590"/>
    </location>
</feature>
<keyword evidence="7 9" id="KW-0472">Membrane</keyword>
<dbReference type="CDD" id="cd17336">
    <property type="entry name" value="MFS_SLCO_OATP"/>
    <property type="match status" value="2"/>
</dbReference>
<feature type="transmembrane region" description="Helical" evidence="9">
    <location>
        <begin position="38"/>
        <end position="59"/>
    </location>
</feature>
<evidence type="ECO:0000256" key="6">
    <source>
        <dbReference type="ARBA" id="ARBA00022989"/>
    </source>
</evidence>
<dbReference type="InterPro" id="IPR004156">
    <property type="entry name" value="OATP"/>
</dbReference>
<feature type="domain" description="Galectin" evidence="10">
    <location>
        <begin position="816"/>
        <end position="942"/>
    </location>
</feature>
<reference evidence="12" key="1">
    <citation type="submission" date="2014-01" db="EMBL/GenBank/DDBJ databases">
        <authorList>
            <person name="Aslett M."/>
        </authorList>
    </citation>
    <scope>NUCLEOTIDE SEQUENCE</scope>
</reference>
<dbReference type="InterPro" id="IPR036259">
    <property type="entry name" value="MFS_trans_sf"/>
</dbReference>
<dbReference type="EMBL" id="HG805910">
    <property type="protein sequence ID" value="CDW54661.1"/>
    <property type="molecule type" value="Genomic_DNA"/>
</dbReference>
<dbReference type="InterPro" id="IPR001079">
    <property type="entry name" value="Galectin_CRD"/>
</dbReference>
<dbReference type="SUPFAM" id="SSF49899">
    <property type="entry name" value="Concanavalin A-like lectins/glucanases"/>
    <property type="match status" value="1"/>
</dbReference>
<dbReference type="PROSITE" id="PS51304">
    <property type="entry name" value="GALECTIN"/>
    <property type="match status" value="1"/>
</dbReference>
<feature type="domain" description="Kazal-like" evidence="11">
    <location>
        <begin position="1493"/>
        <end position="1545"/>
    </location>
</feature>
<dbReference type="NCBIfam" id="TIGR00805">
    <property type="entry name" value="oat"/>
    <property type="match status" value="2"/>
</dbReference>
<evidence type="ECO:0000256" key="8">
    <source>
        <dbReference type="ARBA" id="ARBA00023157"/>
    </source>
</evidence>
<dbReference type="PANTHER" id="PTHR11388">
    <property type="entry name" value="ORGANIC ANION TRANSPORTER"/>
    <property type="match status" value="1"/>
</dbReference>
<keyword evidence="4 9" id="KW-0812">Transmembrane</keyword>
<comment type="similarity">
    <text evidence="2">Belongs to the organo anion transporter (TC 2.A.60) family.</text>
</comment>
<dbReference type="InterPro" id="IPR013320">
    <property type="entry name" value="ConA-like_dom_sf"/>
</dbReference>
<sequence length="1835" mass="205970">MLSLRPSLASVLTFPTSLSTTTVMIFSLWKTSRLWKFIFLFCLCYFLEAITFTYLISAVQSMERQFQIPSHLSGTLVASSDIGYIPTVIILAHFGSRGNRPRWIGFGCLLISLACLLISLSGLTIPPADFGSGSNSLNASALESTIPKPLMLYSEIDTPSKLTSHMYLGCAFSRWLIENDLSPPSWAKVDEDWYQNSCQSSNRSTALRFINNSSFWDDLASQLEHNVGYGTFAKVLVEKVNAAQNYPYEDELRTENFASLLKQSKRPQALCSRLINHFRALIKSSQCATKETNRLAFSIVLMGMIAIGVGHSMPWSLGMPLIDDSVKKSKMPYFVGGVFFIRILGPMLGFLLGSVCNRLYYNLKADIEVEPTDVTWIGAWWLGFLFIAVALFIPSLMLFFFPHVELSSLENKPEQSSATVAVQQKNSVAVKAVGDRKLTVCNSIAAELKILFESLWLLIRLPVYTLCMIGRMIDVLAFKGFFVFHSKYLETHYGLPQYQANAAMGLAGTVGFALGNIAGGVILRKLKLEGRKVVLYILVCGIFSVSATFVKLALKCSSTLNQLGKMGRENGFNFTTSCNGDCHCDNSMLLPVCSSSGTLYFSPCHAGCRSSQRVDSLTNFTDCFCMDNGTIASRDFCRDDCDQPFVSYMLLWAATGLVAGTAMVPGLLIVLRYFSLHGGLRTIALLLDIGVWYFAKDLKIVADSDVKKAKDPPPTNDSSSDPATFRKNLTNLGHLQEFSVDLLLTTNAQTFSINLFVKNDIVWHLRAYYIQRVWVMDSLLKHRWQYQKEIAMKSSIPTRRPNLSLIIQQGIVIPLPWEASFAPLISVQVVEIVLAIQPDPVTSVINLHVGGDIAWHFRAYYALKGWVMNSNVDGVWQAERRMPMKLCVVPGKRINVRIVIGPSKVQATYDNQTINDIRDLVGLPISHVTVTHDVILYKIRIYNMGRDMSLLPKISSLWKFLIAFCLCFFLETMTSTYLISCVQSIERQFQITSKLSGILISSGDAGYMFTVVLLAYFGSKGNRPRWIGSGFLFTSVACFFIALPSLLFRPNQSHQLAFSNDTFDNLKLPSELITYGEVDSVRKLLAHPHIGCSIRNWMLRDGVQIPKRWHPFDQSVHLCVDDENMLTFDIPEPLRKMLLFYFSQTTTYEIFARHLVDAFNSIYAQPQNQVTWQHYHKEKLHNLSRLPSYCSHLVNRVRLFADDQHCEMRRTNEIAFVLVFIGMILIGIGHSVPWTLGVPLIDDCVKKNNAPAYFSGVFFIKILGPMVGFFLGGLCNHLYYNLSSDPAISYTDVNWIGAWWLGFLLIFFLLPAPAMMLFFLPRFDRVVKPSQLGGKQPQVHPDPTNNVGDFQHDESKHHSPLVLELRRFVFALVLLFKSPVYMLSLVGRLFEFLSYKGFSVFQTKYLESNFDLPVRVSTFYLGIFDVVVFAMGTLLGSFLIRKFRLQGRKAAAFVAACTGVCAVASVLQIFLSCNFAKKSLAAAAHSLHTIDALTFNNSCSSHCECDPHLLFPVCSSSGKAYFSPCQAGCQQFSPANLPKNFTDCFCVDSGSYVSQENCSNDCRIPIIIYFALISISGFASGISMLPSVFITLRSVPIHLKSVALGFSGFLLSLLSTLPSPIMYGHVIDSTCLLWKKSCGKHGSCSLYDVDALRTKHISLHASLRLLSFLFDLMVIRWAKGLKFLEEPSFEEREPPEEMTTLPAPAVQPKKKRCESLRVASRTARRTFRKVSETSMTPIPLLLIIGCMLCWHESKSIPIIITPGIQHLFRKYPYWPQTRDIPGYDPYFTPYSNWGVLKGFQPNDPKHYEFMQPVGLPRFVSVILNGIRLGNNGHMK</sequence>
<feature type="transmembrane region" description="Helical" evidence="9">
    <location>
        <begin position="380"/>
        <end position="401"/>
    </location>
</feature>
<dbReference type="InterPro" id="IPR036058">
    <property type="entry name" value="Kazal_dom_sf"/>
</dbReference>
<dbReference type="Pfam" id="PF07648">
    <property type="entry name" value="Kazal_2"/>
    <property type="match status" value="2"/>
</dbReference>
<feature type="transmembrane region" description="Helical" evidence="9">
    <location>
        <begin position="502"/>
        <end position="523"/>
    </location>
</feature>
<dbReference type="Pfam" id="PF03137">
    <property type="entry name" value="OATP"/>
    <property type="match status" value="3"/>
</dbReference>
<feature type="transmembrane region" description="Helical" evidence="9">
    <location>
        <begin position="649"/>
        <end position="671"/>
    </location>
</feature>
<evidence type="ECO:0000256" key="4">
    <source>
        <dbReference type="ARBA" id="ARBA00022692"/>
    </source>
</evidence>
<feature type="transmembrane region" description="Helical" evidence="9">
    <location>
        <begin position="295"/>
        <end position="313"/>
    </location>
</feature>
<keyword evidence="8" id="KW-1015">Disulfide bond</keyword>
<dbReference type="Proteomes" id="UP000030665">
    <property type="component" value="Unassembled WGS sequence"/>
</dbReference>
<dbReference type="OrthoDB" id="5062115at2759"/>
<dbReference type="SMART" id="SM00276">
    <property type="entry name" value="GLECT"/>
    <property type="match status" value="1"/>
</dbReference>
<dbReference type="PROSITE" id="PS51465">
    <property type="entry name" value="KAZAL_2"/>
    <property type="match status" value="2"/>
</dbReference>
<keyword evidence="5 12" id="KW-0430">Lectin</keyword>
<feature type="transmembrane region" description="Helical" evidence="9">
    <location>
        <begin position="535"/>
        <end position="554"/>
    </location>
</feature>
<name>A0A077Z3S5_TRITR</name>
<feature type="transmembrane region" description="Helical" evidence="9">
    <location>
        <begin position="1452"/>
        <end position="1471"/>
    </location>
</feature>
<feature type="transmembrane region" description="Helical" evidence="9">
    <location>
        <begin position="1030"/>
        <end position="1048"/>
    </location>
</feature>
<evidence type="ECO:0000256" key="9">
    <source>
        <dbReference type="SAM" id="Phobius"/>
    </source>
</evidence>
<feature type="transmembrane region" description="Helical" evidence="9">
    <location>
        <begin position="1299"/>
        <end position="1320"/>
    </location>
</feature>
<dbReference type="GO" id="GO:0016323">
    <property type="term" value="C:basolateral plasma membrane"/>
    <property type="evidence" value="ECO:0007669"/>
    <property type="project" value="TreeGrafter"/>
</dbReference>
<feature type="transmembrane region" description="Helical" evidence="9">
    <location>
        <begin position="1419"/>
        <end position="1440"/>
    </location>
</feature>
<feature type="transmembrane region" description="Helical" evidence="9">
    <location>
        <begin position="333"/>
        <end position="360"/>
    </location>
</feature>
<evidence type="ECO:0000256" key="5">
    <source>
        <dbReference type="ARBA" id="ARBA00022734"/>
    </source>
</evidence>
<keyword evidence="6 9" id="KW-1133">Transmembrane helix</keyword>
<dbReference type="Gene3D" id="2.60.120.200">
    <property type="match status" value="1"/>
</dbReference>
<feature type="transmembrane region" description="Helical" evidence="9">
    <location>
        <begin position="998"/>
        <end position="1018"/>
    </location>
</feature>
<evidence type="ECO:0000313" key="12">
    <source>
        <dbReference type="EMBL" id="CDW54661.1"/>
    </source>
</evidence>
<feature type="domain" description="Kazal-like" evidence="11">
    <location>
        <begin position="572"/>
        <end position="624"/>
    </location>
</feature>
<evidence type="ECO:0000256" key="3">
    <source>
        <dbReference type="ARBA" id="ARBA00022475"/>
    </source>
</evidence>
<evidence type="ECO:0000256" key="2">
    <source>
        <dbReference type="ARBA" id="ARBA00009657"/>
    </source>
</evidence>
<comment type="subcellular location">
    <subcellularLocation>
        <location evidence="1">Cell membrane</location>
        <topology evidence="1">Multi-pass membrane protein</topology>
    </subcellularLocation>
</comment>